<dbReference type="EnsemblMetazoa" id="AALFPA23_009406.R12938">
    <property type="protein sequence ID" value="AALFPA23_009406.P12938"/>
    <property type="gene ID" value="AALFPA23_009406"/>
</dbReference>
<dbReference type="SUPFAM" id="SSF57567">
    <property type="entry name" value="Serine protease inhibitors"/>
    <property type="match status" value="1"/>
</dbReference>
<accession>A0ABM1YI97</accession>
<dbReference type="RefSeq" id="XP_062712530.1">
    <property type="nucleotide sequence ID" value="XM_062856546.1"/>
</dbReference>
<evidence type="ECO:0008006" key="4">
    <source>
        <dbReference type="Google" id="ProtNLM"/>
    </source>
</evidence>
<evidence type="ECO:0000313" key="2">
    <source>
        <dbReference type="EnsemblMetazoa" id="AALFPA23_009406.P12938"/>
    </source>
</evidence>
<protein>
    <recommendedName>
        <fullName evidence="4">TIL domain-containing protein</fullName>
    </recommendedName>
</protein>
<feature type="signal peptide" evidence="1">
    <location>
        <begin position="1"/>
        <end position="24"/>
    </location>
</feature>
<proteinExistence type="predicted"/>
<reference evidence="3" key="1">
    <citation type="journal article" date="2015" name="Proc. Natl. Acad. Sci. U.S.A.">
        <title>Genome sequence of the Asian Tiger mosquito, Aedes albopictus, reveals insights into its biology, genetics, and evolution.</title>
        <authorList>
            <person name="Chen X.G."/>
            <person name="Jiang X."/>
            <person name="Gu J."/>
            <person name="Xu M."/>
            <person name="Wu Y."/>
            <person name="Deng Y."/>
            <person name="Zhang C."/>
            <person name="Bonizzoni M."/>
            <person name="Dermauw W."/>
            <person name="Vontas J."/>
            <person name="Armbruster P."/>
            <person name="Huang X."/>
            <person name="Yang Y."/>
            <person name="Zhang H."/>
            <person name="He W."/>
            <person name="Peng H."/>
            <person name="Liu Y."/>
            <person name="Wu K."/>
            <person name="Chen J."/>
            <person name="Lirakis M."/>
            <person name="Topalis P."/>
            <person name="Van Leeuwen T."/>
            <person name="Hall A.B."/>
            <person name="Jiang X."/>
            <person name="Thorpe C."/>
            <person name="Mueller R.L."/>
            <person name="Sun C."/>
            <person name="Waterhouse R.M."/>
            <person name="Yan G."/>
            <person name="Tu Z.J."/>
            <person name="Fang X."/>
            <person name="James A.A."/>
        </authorList>
    </citation>
    <scope>NUCLEOTIDE SEQUENCE [LARGE SCALE GENOMIC DNA]</scope>
    <source>
        <strain evidence="3">Foshan</strain>
    </source>
</reference>
<organism evidence="2 3">
    <name type="scientific">Aedes albopictus</name>
    <name type="common">Asian tiger mosquito</name>
    <name type="synonym">Stegomyia albopicta</name>
    <dbReference type="NCBI Taxonomy" id="7160"/>
    <lineage>
        <taxon>Eukaryota</taxon>
        <taxon>Metazoa</taxon>
        <taxon>Ecdysozoa</taxon>
        <taxon>Arthropoda</taxon>
        <taxon>Hexapoda</taxon>
        <taxon>Insecta</taxon>
        <taxon>Pterygota</taxon>
        <taxon>Neoptera</taxon>
        <taxon>Endopterygota</taxon>
        <taxon>Diptera</taxon>
        <taxon>Nematocera</taxon>
        <taxon>Culicoidea</taxon>
        <taxon>Culicidae</taxon>
        <taxon>Culicinae</taxon>
        <taxon>Aedini</taxon>
        <taxon>Aedes</taxon>
        <taxon>Stegomyia</taxon>
    </lineage>
</organism>
<sequence length="100" mass="10792">MNNKFILPTIIAVVCCCASMMVLSVPLDGTPCDVNPPCNKTECPGAFEEYSCDYGCYEPTCAVRTRNIQCFVSGKGCICKQGYIRAYDNGPCIPVGDCPC</sequence>
<dbReference type="GeneID" id="134289871"/>
<reference evidence="2" key="2">
    <citation type="submission" date="2025-05" db="UniProtKB">
        <authorList>
            <consortium name="EnsemblMetazoa"/>
        </authorList>
    </citation>
    <scope>IDENTIFICATION</scope>
    <source>
        <strain evidence="2">Foshan</strain>
    </source>
</reference>
<feature type="chain" id="PRO_5046765249" description="TIL domain-containing protein" evidence="1">
    <location>
        <begin position="25"/>
        <end position="100"/>
    </location>
</feature>
<keyword evidence="3" id="KW-1185">Reference proteome</keyword>
<dbReference type="InterPro" id="IPR036084">
    <property type="entry name" value="Ser_inhib-like_sf"/>
</dbReference>
<evidence type="ECO:0000313" key="3">
    <source>
        <dbReference type="Proteomes" id="UP000069940"/>
    </source>
</evidence>
<dbReference type="Gene3D" id="2.10.25.10">
    <property type="entry name" value="Laminin"/>
    <property type="match status" value="1"/>
</dbReference>
<dbReference type="Proteomes" id="UP000069940">
    <property type="component" value="Unassembled WGS sequence"/>
</dbReference>
<evidence type="ECO:0000256" key="1">
    <source>
        <dbReference type="SAM" id="SignalP"/>
    </source>
</evidence>
<keyword evidence="1" id="KW-0732">Signal</keyword>
<name>A0ABM1YI97_AEDAL</name>